<evidence type="ECO:0000313" key="3">
    <source>
        <dbReference type="Proteomes" id="UP000827284"/>
    </source>
</evidence>
<organism evidence="2 3">
    <name type="scientific">Entomortierella parvispora</name>
    <dbReference type="NCBI Taxonomy" id="205924"/>
    <lineage>
        <taxon>Eukaryota</taxon>
        <taxon>Fungi</taxon>
        <taxon>Fungi incertae sedis</taxon>
        <taxon>Mucoromycota</taxon>
        <taxon>Mortierellomycotina</taxon>
        <taxon>Mortierellomycetes</taxon>
        <taxon>Mortierellales</taxon>
        <taxon>Mortierellaceae</taxon>
        <taxon>Entomortierella</taxon>
    </lineage>
</organism>
<comment type="caution">
    <text evidence="2">The sequence shown here is derived from an EMBL/GenBank/DDBJ whole genome shotgun (WGS) entry which is preliminary data.</text>
</comment>
<name>A0A9P3LYS8_9FUNG</name>
<feature type="signal peptide" evidence="1">
    <location>
        <begin position="1"/>
        <end position="23"/>
    </location>
</feature>
<reference evidence="2" key="1">
    <citation type="submission" date="2021-11" db="EMBL/GenBank/DDBJ databases">
        <authorList>
            <person name="Herlambang A."/>
            <person name="Guo Y."/>
            <person name="Takashima Y."/>
            <person name="Nishizawa T."/>
        </authorList>
    </citation>
    <scope>NUCLEOTIDE SEQUENCE</scope>
    <source>
        <strain evidence="2">E1425</strain>
    </source>
</reference>
<keyword evidence="1" id="KW-0732">Signal</keyword>
<reference evidence="2" key="2">
    <citation type="journal article" date="2022" name="Microbiol. Resour. Announc.">
        <title>Whole-Genome Sequence of Entomortierella parvispora E1425, a Mucoromycotan Fungus Associated with Burkholderiaceae-Related Endosymbiotic Bacteria.</title>
        <authorList>
            <person name="Herlambang A."/>
            <person name="Guo Y."/>
            <person name="Takashima Y."/>
            <person name="Narisawa K."/>
            <person name="Ohta H."/>
            <person name="Nishizawa T."/>
        </authorList>
    </citation>
    <scope>NUCLEOTIDE SEQUENCE</scope>
    <source>
        <strain evidence="2">E1425</strain>
    </source>
</reference>
<dbReference type="EMBL" id="BQFW01000011">
    <property type="protein sequence ID" value="GJJ75443.1"/>
    <property type="molecule type" value="Genomic_DNA"/>
</dbReference>
<dbReference type="Proteomes" id="UP000827284">
    <property type="component" value="Unassembled WGS sequence"/>
</dbReference>
<accession>A0A9P3LYS8</accession>
<protein>
    <submittedName>
        <fullName evidence="2">Uncharacterized protein</fullName>
    </submittedName>
</protein>
<dbReference type="AlphaFoldDB" id="A0A9P3LYS8"/>
<dbReference type="OrthoDB" id="10624649at2759"/>
<sequence length="114" mass="12175">MRSFTVTLLVVTLAALVFGSVAAADQAQQKPRFHPSLKTLSSYPWKALAVGPYPSSYKPRTDAAVMPVDVLPITHTRAETSVASTDAMAIHVDVLLITHISVEPTVASMDATVK</sequence>
<evidence type="ECO:0000313" key="2">
    <source>
        <dbReference type="EMBL" id="GJJ75443.1"/>
    </source>
</evidence>
<gene>
    <name evidence="2" type="ORF">EMPS_07801</name>
</gene>
<keyword evidence="3" id="KW-1185">Reference proteome</keyword>
<feature type="chain" id="PRO_5040193815" evidence="1">
    <location>
        <begin position="24"/>
        <end position="114"/>
    </location>
</feature>
<evidence type="ECO:0000256" key="1">
    <source>
        <dbReference type="SAM" id="SignalP"/>
    </source>
</evidence>
<proteinExistence type="predicted"/>